<accession>A0A1I7UEK8</accession>
<dbReference type="InterPro" id="IPR021131">
    <property type="entry name" value="Ribosomal_uL15/eL18"/>
</dbReference>
<dbReference type="PANTHER" id="PTHR12934:SF11">
    <property type="entry name" value="LARGE RIBOSOMAL SUBUNIT PROTEIN UL15M"/>
    <property type="match status" value="1"/>
</dbReference>
<keyword evidence="3" id="KW-0687">Ribonucleoprotein</keyword>
<sequence>MYPGDKLFNADINTRREYIPLSLVELARLIDLGWINPRQPIDVSTLCATQKFQIIPKVRQYGFDLTEEGADSFLYSVDIEVQYATQSAIAAVEKAGGRVRTAYYDVESLEAAINPKAWFEKGKVIPKRKAPPPSLMEYYMDAKNRGYLSEETELEKERQLSADVGGYSLPKDVNITSSLKAIDQVFHGIPSGSVVSLADKKVFAPKNELHREYYSNLRSDKLYS</sequence>
<evidence type="ECO:0000313" key="7">
    <source>
        <dbReference type="Proteomes" id="UP000095282"/>
    </source>
</evidence>
<dbReference type="WBParaSite" id="Csp11.Scaffold629.g8536.t1">
    <property type="protein sequence ID" value="Csp11.Scaffold629.g8536.t1"/>
    <property type="gene ID" value="Csp11.Scaffold629.g8536"/>
</dbReference>
<evidence type="ECO:0000313" key="8">
    <source>
        <dbReference type="WBParaSite" id="Csp11.Scaffold629.g8536.t1"/>
    </source>
</evidence>
<dbReference type="Proteomes" id="UP000095282">
    <property type="component" value="Unplaced"/>
</dbReference>
<evidence type="ECO:0000256" key="4">
    <source>
        <dbReference type="ARBA" id="ARBA00035299"/>
    </source>
</evidence>
<comment type="similarity">
    <text evidence="1">Belongs to the universal ribosomal protein uL15 family.</text>
</comment>
<keyword evidence="7" id="KW-1185">Reference proteome</keyword>
<proteinExistence type="inferred from homology"/>
<name>A0A1I7UEK8_9PELO</name>
<evidence type="ECO:0000256" key="2">
    <source>
        <dbReference type="ARBA" id="ARBA00022980"/>
    </source>
</evidence>
<dbReference type="AlphaFoldDB" id="A0A1I7UEK8"/>
<dbReference type="InterPro" id="IPR036227">
    <property type="entry name" value="Ribosomal_uL15/eL18_sf"/>
</dbReference>
<dbReference type="STRING" id="1561998.A0A1I7UEK8"/>
<reference evidence="8" key="1">
    <citation type="submission" date="2016-11" db="UniProtKB">
        <authorList>
            <consortium name="WormBaseParasite"/>
        </authorList>
    </citation>
    <scope>IDENTIFICATION</scope>
</reference>
<evidence type="ECO:0000256" key="1">
    <source>
        <dbReference type="ARBA" id="ARBA00007320"/>
    </source>
</evidence>
<keyword evidence="2" id="KW-0689">Ribosomal protein</keyword>
<dbReference type="GO" id="GO:0006412">
    <property type="term" value="P:translation"/>
    <property type="evidence" value="ECO:0007669"/>
    <property type="project" value="InterPro"/>
</dbReference>
<dbReference type="Pfam" id="PF00828">
    <property type="entry name" value="Ribosomal_L27A"/>
    <property type="match status" value="1"/>
</dbReference>
<dbReference type="GO" id="GO:0003735">
    <property type="term" value="F:structural constituent of ribosome"/>
    <property type="evidence" value="ECO:0007669"/>
    <property type="project" value="InterPro"/>
</dbReference>
<dbReference type="GO" id="GO:0005762">
    <property type="term" value="C:mitochondrial large ribosomal subunit"/>
    <property type="evidence" value="ECO:0007669"/>
    <property type="project" value="TreeGrafter"/>
</dbReference>
<dbReference type="eggNOG" id="KOG0846">
    <property type="taxonomic scope" value="Eukaryota"/>
</dbReference>
<protein>
    <recommendedName>
        <fullName evidence="4">Large ribosomal subunit protein uL15m</fullName>
    </recommendedName>
    <alternativeName>
        <fullName evidence="5">39S ribosomal protein L15, mitochondrial</fullName>
    </alternativeName>
</protein>
<feature type="domain" description="Large ribosomal subunit protein uL15/eL18" evidence="6">
    <location>
        <begin position="20"/>
        <end position="99"/>
    </location>
</feature>
<dbReference type="SUPFAM" id="SSF52080">
    <property type="entry name" value="Ribosomal proteins L15p and L18e"/>
    <property type="match status" value="1"/>
</dbReference>
<evidence type="ECO:0000256" key="5">
    <source>
        <dbReference type="ARBA" id="ARBA00035423"/>
    </source>
</evidence>
<organism evidence="7 8">
    <name type="scientific">Caenorhabditis tropicalis</name>
    <dbReference type="NCBI Taxonomy" id="1561998"/>
    <lineage>
        <taxon>Eukaryota</taxon>
        <taxon>Metazoa</taxon>
        <taxon>Ecdysozoa</taxon>
        <taxon>Nematoda</taxon>
        <taxon>Chromadorea</taxon>
        <taxon>Rhabditida</taxon>
        <taxon>Rhabditina</taxon>
        <taxon>Rhabditomorpha</taxon>
        <taxon>Rhabditoidea</taxon>
        <taxon>Rhabditidae</taxon>
        <taxon>Peloderinae</taxon>
        <taxon>Caenorhabditis</taxon>
    </lineage>
</organism>
<dbReference type="PANTHER" id="PTHR12934">
    <property type="entry name" value="50S RIBOSOMAL PROTEIN L15"/>
    <property type="match status" value="1"/>
</dbReference>
<dbReference type="InterPro" id="IPR005749">
    <property type="entry name" value="Ribosomal_uL15_bac-type"/>
</dbReference>
<evidence type="ECO:0000259" key="6">
    <source>
        <dbReference type="Pfam" id="PF00828"/>
    </source>
</evidence>
<evidence type="ECO:0000256" key="3">
    <source>
        <dbReference type="ARBA" id="ARBA00023274"/>
    </source>
</evidence>